<sequence>MDITRGVLIALALVLLGLSVAFVAPFLQFFLLAVLLAYLLEPAQRRLTPRIGARVAASLLVLVATLALLIPLVVVGQVVVSEGLSLVRQVRQGDITLAQAEQVIYGVTGLRVDIAGTLQSALSDGGTQAFGSLLGAFGAVTHLFVGLGLTVFLLYYFLKDGTAFMAWLRRTLPLPDHVQNELYAALDDIMWAVLAGHVFVAVVQGVLAGIGLFVVGIPSALFWTAVMVVLSLLPIVGSFLVWGPAVLFLIANDQLLPAVFLLFWGSVIVGLSDNYLRPIVVDRYAQVSPAVIVLGLVGGITVMGIMGLFFGPIVIGALRATLDVFRDEYRSPPGT</sequence>
<dbReference type="RefSeq" id="WP_247377509.1">
    <property type="nucleotide sequence ID" value="NZ_JALLGV010000003.1"/>
</dbReference>
<evidence type="ECO:0000256" key="4">
    <source>
        <dbReference type="ARBA" id="ARBA00022989"/>
    </source>
</evidence>
<evidence type="ECO:0000256" key="6">
    <source>
        <dbReference type="SAM" id="Phobius"/>
    </source>
</evidence>
<feature type="transmembrane region" description="Helical" evidence="6">
    <location>
        <begin position="220"/>
        <end position="243"/>
    </location>
</feature>
<feature type="transmembrane region" description="Helical" evidence="6">
    <location>
        <begin position="51"/>
        <end position="74"/>
    </location>
</feature>
<dbReference type="Proteomes" id="UP001597119">
    <property type="component" value="Unassembled WGS sequence"/>
</dbReference>
<organism evidence="7 8">
    <name type="scientific">Halorientalis brevis</name>
    <dbReference type="NCBI Taxonomy" id="1126241"/>
    <lineage>
        <taxon>Archaea</taxon>
        <taxon>Methanobacteriati</taxon>
        <taxon>Methanobacteriota</taxon>
        <taxon>Stenosarchaea group</taxon>
        <taxon>Halobacteria</taxon>
        <taxon>Halobacteriales</taxon>
        <taxon>Haloarculaceae</taxon>
        <taxon>Halorientalis</taxon>
    </lineage>
</organism>
<accession>A0ABD6C6E0</accession>
<feature type="transmembrane region" description="Helical" evidence="6">
    <location>
        <begin position="189"/>
        <end position="214"/>
    </location>
</feature>
<reference evidence="7 8" key="1">
    <citation type="journal article" date="2019" name="Int. J. Syst. Evol. Microbiol.">
        <title>The Global Catalogue of Microorganisms (GCM) 10K type strain sequencing project: providing services to taxonomists for standard genome sequencing and annotation.</title>
        <authorList>
            <consortium name="The Broad Institute Genomics Platform"/>
            <consortium name="The Broad Institute Genome Sequencing Center for Infectious Disease"/>
            <person name="Wu L."/>
            <person name="Ma J."/>
        </authorList>
    </citation>
    <scope>NUCLEOTIDE SEQUENCE [LARGE SCALE GENOMIC DNA]</scope>
    <source>
        <strain evidence="7 8">CGMCC 1.12125</strain>
    </source>
</reference>
<feature type="transmembrane region" description="Helical" evidence="6">
    <location>
        <begin position="255"/>
        <end position="272"/>
    </location>
</feature>
<evidence type="ECO:0000313" key="8">
    <source>
        <dbReference type="Proteomes" id="UP001597119"/>
    </source>
</evidence>
<evidence type="ECO:0000256" key="2">
    <source>
        <dbReference type="ARBA" id="ARBA00009773"/>
    </source>
</evidence>
<evidence type="ECO:0000256" key="1">
    <source>
        <dbReference type="ARBA" id="ARBA00004141"/>
    </source>
</evidence>
<comment type="similarity">
    <text evidence="2">Belongs to the autoinducer-2 exporter (AI-2E) (TC 2.A.86) family.</text>
</comment>
<feature type="transmembrane region" description="Helical" evidence="6">
    <location>
        <begin position="133"/>
        <end position="158"/>
    </location>
</feature>
<dbReference type="PANTHER" id="PTHR21716">
    <property type="entry name" value="TRANSMEMBRANE PROTEIN"/>
    <property type="match status" value="1"/>
</dbReference>
<keyword evidence="4 6" id="KW-1133">Transmembrane helix</keyword>
<feature type="transmembrane region" description="Helical" evidence="6">
    <location>
        <begin position="6"/>
        <end position="39"/>
    </location>
</feature>
<feature type="transmembrane region" description="Helical" evidence="6">
    <location>
        <begin position="292"/>
        <end position="318"/>
    </location>
</feature>
<dbReference type="Pfam" id="PF01594">
    <property type="entry name" value="AI-2E_transport"/>
    <property type="match status" value="1"/>
</dbReference>
<gene>
    <name evidence="7" type="ORF">ACFR9U_01240</name>
</gene>
<keyword evidence="8" id="KW-1185">Reference proteome</keyword>
<comment type="caution">
    <text evidence="7">The sequence shown here is derived from an EMBL/GenBank/DDBJ whole genome shotgun (WGS) entry which is preliminary data.</text>
</comment>
<dbReference type="AlphaFoldDB" id="A0ABD6C6E0"/>
<keyword evidence="5 6" id="KW-0472">Membrane</keyword>
<evidence type="ECO:0000256" key="5">
    <source>
        <dbReference type="ARBA" id="ARBA00023136"/>
    </source>
</evidence>
<evidence type="ECO:0000313" key="7">
    <source>
        <dbReference type="EMBL" id="MFD1585590.1"/>
    </source>
</evidence>
<proteinExistence type="inferred from homology"/>
<dbReference type="EMBL" id="JBHUDJ010000001">
    <property type="protein sequence ID" value="MFD1585590.1"/>
    <property type="molecule type" value="Genomic_DNA"/>
</dbReference>
<comment type="subcellular location">
    <subcellularLocation>
        <location evidence="1">Membrane</location>
        <topology evidence="1">Multi-pass membrane protein</topology>
    </subcellularLocation>
</comment>
<dbReference type="PANTHER" id="PTHR21716:SF4">
    <property type="entry name" value="TRANSMEMBRANE PROTEIN 245"/>
    <property type="match status" value="1"/>
</dbReference>
<name>A0ABD6C6E0_9EURY</name>
<dbReference type="InterPro" id="IPR002549">
    <property type="entry name" value="AI-2E-like"/>
</dbReference>
<keyword evidence="3 6" id="KW-0812">Transmembrane</keyword>
<evidence type="ECO:0000256" key="3">
    <source>
        <dbReference type="ARBA" id="ARBA00022692"/>
    </source>
</evidence>
<dbReference type="GO" id="GO:0016020">
    <property type="term" value="C:membrane"/>
    <property type="evidence" value="ECO:0007669"/>
    <property type="project" value="UniProtKB-SubCell"/>
</dbReference>
<protein>
    <submittedName>
        <fullName evidence="7">AI-2E family transporter</fullName>
    </submittedName>
</protein>